<evidence type="ECO:0000313" key="2">
    <source>
        <dbReference type="EMBL" id="MDR0183451.1"/>
    </source>
</evidence>
<evidence type="ECO:0000256" key="1">
    <source>
        <dbReference type="SAM" id="MobiDB-lite"/>
    </source>
</evidence>
<feature type="region of interest" description="Disordered" evidence="1">
    <location>
        <begin position="277"/>
        <end position="300"/>
    </location>
</feature>
<feature type="compositionally biased region" description="Pro residues" evidence="1">
    <location>
        <begin position="285"/>
        <end position="294"/>
    </location>
</feature>
<dbReference type="RefSeq" id="WP_309262606.1">
    <property type="nucleotide sequence ID" value="NZ_JARUHG010000003.1"/>
</dbReference>
<sequence length="357" mass="40258">MEQVKQSSTAPGKPTTPVEAIADFDYVTVVGCSNPVPLDSINPRDIASNLWNGQDGDKVMFINQGIRQIREYPPATADDSVQRVFLIFTEAYPRALLDEVRGIVSDYGAKYRELQSISDLVDFVSARRAKKRLIKQMDFYSRGVVMQLELGYQTDKEESFRLRDAQARMLDPKAFEWDATICSYACRTGLGSDIGNSLDEGEDPQYAQSLAQILADSADVEVRAFPRRSLYDQTFGTAEDRRVGAEVSRKKKQYEVDLRRHEASLAAYRRRALALGKGPLDEIPGEPPPKPPGKPYTKEQEELALHVESRDMYERRRRDIELPLDAFGAVRPVRSGMTPSGLPMGLMKFTPRAWKLK</sequence>
<dbReference type="Proteomes" id="UP001233535">
    <property type="component" value="Unassembled WGS sequence"/>
</dbReference>
<proteinExistence type="predicted"/>
<reference evidence="2 3" key="1">
    <citation type="submission" date="2023-04" db="EMBL/GenBank/DDBJ databases">
        <title>Lysobacter sp. strain UC isolated from soil sample.</title>
        <authorList>
            <person name="Choksket S."/>
            <person name="Harshvardhan F."/>
            <person name="Rana R."/>
            <person name="Patil P.B."/>
            <person name="Korpole S."/>
        </authorList>
    </citation>
    <scope>NUCLEOTIDE SEQUENCE [LARGE SCALE GENOMIC DNA]</scope>
    <source>
        <strain evidence="2 3">UC</strain>
    </source>
</reference>
<name>A0ABU1CE28_9GAMM</name>
<protein>
    <submittedName>
        <fullName evidence="2">Uncharacterized protein</fullName>
    </submittedName>
</protein>
<accession>A0ABU1CE28</accession>
<keyword evidence="3" id="KW-1185">Reference proteome</keyword>
<organism evidence="2 3">
    <name type="scientific">Lysobacter arvi</name>
    <dbReference type="NCBI Taxonomy" id="3038776"/>
    <lineage>
        <taxon>Bacteria</taxon>
        <taxon>Pseudomonadati</taxon>
        <taxon>Pseudomonadota</taxon>
        <taxon>Gammaproteobacteria</taxon>
        <taxon>Lysobacterales</taxon>
        <taxon>Lysobacteraceae</taxon>
        <taxon>Lysobacter</taxon>
    </lineage>
</organism>
<dbReference type="EMBL" id="JARUHG010000003">
    <property type="protein sequence ID" value="MDR0183451.1"/>
    <property type="molecule type" value="Genomic_DNA"/>
</dbReference>
<comment type="caution">
    <text evidence="2">The sequence shown here is derived from an EMBL/GenBank/DDBJ whole genome shotgun (WGS) entry which is preliminary data.</text>
</comment>
<gene>
    <name evidence="2" type="ORF">P8609_10805</name>
</gene>
<evidence type="ECO:0000313" key="3">
    <source>
        <dbReference type="Proteomes" id="UP001233535"/>
    </source>
</evidence>